<keyword evidence="3" id="KW-1185">Reference proteome</keyword>
<name>A0A9P9DY04_9HYPO</name>
<evidence type="ECO:0000313" key="2">
    <source>
        <dbReference type="EMBL" id="KAH7127825.1"/>
    </source>
</evidence>
<evidence type="ECO:0000313" key="3">
    <source>
        <dbReference type="Proteomes" id="UP000717696"/>
    </source>
</evidence>
<feature type="compositionally biased region" description="Low complexity" evidence="1">
    <location>
        <begin position="111"/>
        <end position="120"/>
    </location>
</feature>
<gene>
    <name evidence="2" type="ORF">B0J13DRAFT_627556</name>
</gene>
<sequence length="228" mass="26339">MEATPEDTASLKKLAQDCEIRLQTLAREEEAHQGDTKPKDGTWASHQAIEFSLWCTKVGVHSEGRWSVDIRLKDVPEICDILRNLLQALKSDLEVDKVEIEKRGEEDSDSDASSLSFDSLSSSEDSRIHDLTDDVEKRKIKLHDHIKDTIDRLHGHERQIENSGAKHRQERVKLYCEKEGPGWAYKGYKDLATRKANDEFKLASVTIKLRIAESFARRRIRFEYLERH</sequence>
<accession>A0A9P9DY04</accession>
<reference evidence="2" key="1">
    <citation type="journal article" date="2021" name="Nat. Commun.">
        <title>Genetic determinants of endophytism in the Arabidopsis root mycobiome.</title>
        <authorList>
            <person name="Mesny F."/>
            <person name="Miyauchi S."/>
            <person name="Thiergart T."/>
            <person name="Pickel B."/>
            <person name="Atanasova L."/>
            <person name="Karlsson M."/>
            <person name="Huettel B."/>
            <person name="Barry K.W."/>
            <person name="Haridas S."/>
            <person name="Chen C."/>
            <person name="Bauer D."/>
            <person name="Andreopoulos W."/>
            <person name="Pangilinan J."/>
            <person name="LaButti K."/>
            <person name="Riley R."/>
            <person name="Lipzen A."/>
            <person name="Clum A."/>
            <person name="Drula E."/>
            <person name="Henrissat B."/>
            <person name="Kohler A."/>
            <person name="Grigoriev I.V."/>
            <person name="Martin F.M."/>
            <person name="Hacquard S."/>
        </authorList>
    </citation>
    <scope>NUCLEOTIDE SEQUENCE</scope>
    <source>
        <strain evidence="2">MPI-CAGE-AT-0021</strain>
    </source>
</reference>
<dbReference type="Proteomes" id="UP000717696">
    <property type="component" value="Unassembled WGS sequence"/>
</dbReference>
<comment type="caution">
    <text evidence="2">The sequence shown here is derived from an EMBL/GenBank/DDBJ whole genome shotgun (WGS) entry which is preliminary data.</text>
</comment>
<evidence type="ECO:0000256" key="1">
    <source>
        <dbReference type="SAM" id="MobiDB-lite"/>
    </source>
</evidence>
<dbReference type="OrthoDB" id="20872at2759"/>
<protein>
    <submittedName>
        <fullName evidence="2">Uncharacterized protein</fullName>
    </submittedName>
</protein>
<feature type="region of interest" description="Disordered" evidence="1">
    <location>
        <begin position="101"/>
        <end position="120"/>
    </location>
</feature>
<proteinExistence type="predicted"/>
<organism evidence="2 3">
    <name type="scientific">Dactylonectria estremocensis</name>
    <dbReference type="NCBI Taxonomy" id="1079267"/>
    <lineage>
        <taxon>Eukaryota</taxon>
        <taxon>Fungi</taxon>
        <taxon>Dikarya</taxon>
        <taxon>Ascomycota</taxon>
        <taxon>Pezizomycotina</taxon>
        <taxon>Sordariomycetes</taxon>
        <taxon>Hypocreomycetidae</taxon>
        <taxon>Hypocreales</taxon>
        <taxon>Nectriaceae</taxon>
        <taxon>Dactylonectria</taxon>
    </lineage>
</organism>
<dbReference type="EMBL" id="JAGMUU010000022">
    <property type="protein sequence ID" value="KAH7127825.1"/>
    <property type="molecule type" value="Genomic_DNA"/>
</dbReference>
<dbReference type="AlphaFoldDB" id="A0A9P9DY04"/>